<evidence type="ECO:0000313" key="2">
    <source>
        <dbReference type="Proteomes" id="UP001203297"/>
    </source>
</evidence>
<dbReference type="EMBL" id="WTXG01000022">
    <property type="protein sequence ID" value="KAI0299662.1"/>
    <property type="molecule type" value="Genomic_DNA"/>
</dbReference>
<gene>
    <name evidence="1" type="ORF">B0F90DRAFT_1727622</name>
</gene>
<evidence type="ECO:0000313" key="1">
    <source>
        <dbReference type="EMBL" id="KAI0299662.1"/>
    </source>
</evidence>
<comment type="caution">
    <text evidence="1">The sequence shown here is derived from an EMBL/GenBank/DDBJ whole genome shotgun (WGS) entry which is preliminary data.</text>
</comment>
<dbReference type="Proteomes" id="UP001203297">
    <property type="component" value="Unassembled WGS sequence"/>
</dbReference>
<protein>
    <submittedName>
        <fullName evidence="1">Uncharacterized protein</fullName>
    </submittedName>
</protein>
<dbReference type="AlphaFoldDB" id="A0AAD4M4Q4"/>
<proteinExistence type="predicted"/>
<sequence length="220" mass="24883">MRQEYLSGRIIITGDPGLGKTCFLLYLLFYHLSKGLSTALQILPDSFVLFTDSGAEVYAHTFGRLPDETWALADSNVENSLSCHSFLRACRKHYAFIVQTSYPDVRRYKTWKKEYNAYGYVMDCIPLTESIALGMIHGFDVQLIKDHCDKWGPSVRIMMALMTNPDQIPDHLRCVKTAAVDFADDFGNYKNNINAMAVSHTVFTIRPESLSIKDRPPAIG</sequence>
<name>A0AAD4M4Q4_9AGAM</name>
<organism evidence="1 2">
    <name type="scientific">Multifurca ochricompacta</name>
    <dbReference type="NCBI Taxonomy" id="376703"/>
    <lineage>
        <taxon>Eukaryota</taxon>
        <taxon>Fungi</taxon>
        <taxon>Dikarya</taxon>
        <taxon>Basidiomycota</taxon>
        <taxon>Agaricomycotina</taxon>
        <taxon>Agaricomycetes</taxon>
        <taxon>Russulales</taxon>
        <taxon>Russulaceae</taxon>
        <taxon>Multifurca</taxon>
    </lineage>
</organism>
<keyword evidence="2" id="KW-1185">Reference proteome</keyword>
<reference evidence="1" key="1">
    <citation type="journal article" date="2022" name="New Phytol.">
        <title>Evolutionary transition to the ectomycorrhizal habit in the genomes of a hyperdiverse lineage of mushroom-forming fungi.</title>
        <authorList>
            <person name="Looney B."/>
            <person name="Miyauchi S."/>
            <person name="Morin E."/>
            <person name="Drula E."/>
            <person name="Courty P.E."/>
            <person name="Kohler A."/>
            <person name="Kuo A."/>
            <person name="LaButti K."/>
            <person name="Pangilinan J."/>
            <person name="Lipzen A."/>
            <person name="Riley R."/>
            <person name="Andreopoulos W."/>
            <person name="He G."/>
            <person name="Johnson J."/>
            <person name="Nolan M."/>
            <person name="Tritt A."/>
            <person name="Barry K.W."/>
            <person name="Grigoriev I.V."/>
            <person name="Nagy L.G."/>
            <person name="Hibbett D."/>
            <person name="Henrissat B."/>
            <person name="Matheny P.B."/>
            <person name="Labbe J."/>
            <person name="Martin F.M."/>
        </authorList>
    </citation>
    <scope>NUCLEOTIDE SEQUENCE</scope>
    <source>
        <strain evidence="1">BPL690</strain>
    </source>
</reference>
<accession>A0AAD4M4Q4</accession>